<dbReference type="OrthoDB" id="369222at2"/>
<evidence type="ECO:0000259" key="5">
    <source>
        <dbReference type="PROSITE" id="PS50932"/>
    </source>
</evidence>
<proteinExistence type="predicted"/>
<dbReference type="InterPro" id="IPR010982">
    <property type="entry name" value="Lambda_DNA-bd_dom_sf"/>
</dbReference>
<gene>
    <name evidence="6" type="ORF">SAMN04488695_105141</name>
</gene>
<feature type="domain" description="HTH lacI-type" evidence="5">
    <location>
        <begin position="3"/>
        <end position="58"/>
    </location>
</feature>
<dbReference type="CDD" id="cd06267">
    <property type="entry name" value="PBP1_LacI_sugar_binding-like"/>
    <property type="match status" value="1"/>
</dbReference>
<dbReference type="InterPro" id="IPR028082">
    <property type="entry name" value="Peripla_BP_I"/>
</dbReference>
<dbReference type="SMART" id="SM00354">
    <property type="entry name" value="HTH_LACI"/>
    <property type="match status" value="1"/>
</dbReference>
<keyword evidence="3" id="KW-0238">DNA-binding</keyword>
<keyword evidence="2" id="KW-0805">Transcription regulation</keyword>
<dbReference type="SUPFAM" id="SSF53822">
    <property type="entry name" value="Periplasmic binding protein-like I"/>
    <property type="match status" value="1"/>
</dbReference>
<evidence type="ECO:0000256" key="1">
    <source>
        <dbReference type="ARBA" id="ARBA00022491"/>
    </source>
</evidence>
<evidence type="ECO:0000256" key="4">
    <source>
        <dbReference type="ARBA" id="ARBA00023163"/>
    </source>
</evidence>
<keyword evidence="4" id="KW-0804">Transcription</keyword>
<dbReference type="Gene3D" id="3.40.50.2300">
    <property type="match status" value="2"/>
</dbReference>
<keyword evidence="1" id="KW-0678">Repressor</keyword>
<dbReference type="GO" id="GO:0003700">
    <property type="term" value="F:DNA-binding transcription factor activity"/>
    <property type="evidence" value="ECO:0007669"/>
    <property type="project" value="TreeGrafter"/>
</dbReference>
<evidence type="ECO:0000313" key="6">
    <source>
        <dbReference type="EMBL" id="SFN80172.1"/>
    </source>
</evidence>
<dbReference type="Proteomes" id="UP000181899">
    <property type="component" value="Unassembled WGS sequence"/>
</dbReference>
<dbReference type="CDD" id="cd01392">
    <property type="entry name" value="HTH_LacI"/>
    <property type="match status" value="1"/>
</dbReference>
<organism evidence="6 7">
    <name type="scientific">Proteiniclasticum ruminis</name>
    <dbReference type="NCBI Taxonomy" id="398199"/>
    <lineage>
        <taxon>Bacteria</taxon>
        <taxon>Bacillati</taxon>
        <taxon>Bacillota</taxon>
        <taxon>Clostridia</taxon>
        <taxon>Eubacteriales</taxon>
        <taxon>Clostridiaceae</taxon>
        <taxon>Proteiniclasticum</taxon>
    </lineage>
</organism>
<evidence type="ECO:0000256" key="2">
    <source>
        <dbReference type="ARBA" id="ARBA00023015"/>
    </source>
</evidence>
<dbReference type="Pfam" id="PF00356">
    <property type="entry name" value="LacI"/>
    <property type="match status" value="1"/>
</dbReference>
<evidence type="ECO:0000313" key="7">
    <source>
        <dbReference type="Proteomes" id="UP000181899"/>
    </source>
</evidence>
<keyword evidence="7" id="KW-1185">Reference proteome</keyword>
<dbReference type="Gene3D" id="1.10.260.40">
    <property type="entry name" value="lambda repressor-like DNA-binding domains"/>
    <property type="match status" value="1"/>
</dbReference>
<sequence length="342" mass="38473">MATTIKDIAQATGLSVTTVSLVLNQKADKIPERTKELVQKTAKDMNYRPNQIAISLVKKKTKTLGLLIPDIRNSFFSMLAKEVEDECHKMGWTMILCNTGDQHHRDLEYIDVLASKNVDGVIYCMASDTTLEKFQEVHELLQIYKLPFIMIDRTYDLKNVHAAKIDNRLGGFLATEHLISLGHSKIACITGPMNLMDTQARLSGYKDALEKHGIVFDQSLIYHGNYQMSGGVHGITELKQQEFTAVFAFNDLMAFGAYKALKQMKKKIPEDVSLVGYDDIVFSEMLEVPLTTIRQPIGKAGKLAVRFIIEYIDDPSSAEEVPMLSPKLIKRDSTMKRKNPPT</sequence>
<dbReference type="AlphaFoldDB" id="A0A1I5BZV8"/>
<dbReference type="SUPFAM" id="SSF47413">
    <property type="entry name" value="lambda repressor-like DNA-binding domains"/>
    <property type="match status" value="1"/>
</dbReference>
<reference evidence="6 7" key="1">
    <citation type="submission" date="2016-10" db="EMBL/GenBank/DDBJ databases">
        <authorList>
            <person name="de Groot N.N."/>
        </authorList>
    </citation>
    <scope>NUCLEOTIDE SEQUENCE [LARGE SCALE GENOMIC DNA]</scope>
    <source>
        <strain evidence="6 7">ML2</strain>
    </source>
</reference>
<accession>A0A1I5BZV8</accession>
<dbReference type="EMBL" id="FOVK01000005">
    <property type="protein sequence ID" value="SFN80172.1"/>
    <property type="molecule type" value="Genomic_DNA"/>
</dbReference>
<protein>
    <submittedName>
        <fullName evidence="6">Transcriptional regulator, LacI family</fullName>
    </submittedName>
</protein>
<dbReference type="InterPro" id="IPR000843">
    <property type="entry name" value="HTH_LacI"/>
</dbReference>
<dbReference type="PANTHER" id="PTHR30146">
    <property type="entry name" value="LACI-RELATED TRANSCRIPTIONAL REPRESSOR"/>
    <property type="match status" value="1"/>
</dbReference>
<dbReference type="Pfam" id="PF00532">
    <property type="entry name" value="Peripla_BP_1"/>
    <property type="match status" value="1"/>
</dbReference>
<name>A0A1I5BZV8_9CLOT</name>
<dbReference type="RefSeq" id="WP_074912093.1">
    <property type="nucleotide sequence ID" value="NZ_FOVK01000005.1"/>
</dbReference>
<evidence type="ECO:0000256" key="3">
    <source>
        <dbReference type="ARBA" id="ARBA00023125"/>
    </source>
</evidence>
<dbReference type="InterPro" id="IPR001761">
    <property type="entry name" value="Peripla_BP/Lac1_sug-bd_dom"/>
</dbReference>
<dbReference type="GO" id="GO:0000976">
    <property type="term" value="F:transcription cis-regulatory region binding"/>
    <property type="evidence" value="ECO:0007669"/>
    <property type="project" value="TreeGrafter"/>
</dbReference>
<dbReference type="PANTHER" id="PTHR30146:SF148">
    <property type="entry name" value="HTH-TYPE TRANSCRIPTIONAL REPRESSOR PURR-RELATED"/>
    <property type="match status" value="1"/>
</dbReference>
<dbReference type="PROSITE" id="PS50932">
    <property type="entry name" value="HTH_LACI_2"/>
    <property type="match status" value="1"/>
</dbReference>